<dbReference type="AlphaFoldDB" id="M0ZUB3"/>
<organism evidence="2 3">
    <name type="scientific">Solanum tuberosum</name>
    <name type="common">Potato</name>
    <dbReference type="NCBI Taxonomy" id="4113"/>
    <lineage>
        <taxon>Eukaryota</taxon>
        <taxon>Viridiplantae</taxon>
        <taxon>Streptophyta</taxon>
        <taxon>Embryophyta</taxon>
        <taxon>Tracheophyta</taxon>
        <taxon>Spermatophyta</taxon>
        <taxon>Magnoliopsida</taxon>
        <taxon>eudicotyledons</taxon>
        <taxon>Gunneridae</taxon>
        <taxon>Pentapetalae</taxon>
        <taxon>asterids</taxon>
        <taxon>lamiids</taxon>
        <taxon>Solanales</taxon>
        <taxon>Solanaceae</taxon>
        <taxon>Solanoideae</taxon>
        <taxon>Solaneae</taxon>
        <taxon>Solanum</taxon>
    </lineage>
</organism>
<dbReference type="InParanoid" id="M0ZUB3"/>
<reference evidence="3" key="1">
    <citation type="journal article" date="2011" name="Nature">
        <title>Genome sequence and analysis of the tuber crop potato.</title>
        <authorList>
            <consortium name="The Potato Genome Sequencing Consortium"/>
        </authorList>
    </citation>
    <scope>NUCLEOTIDE SEQUENCE [LARGE SCALE GENOMIC DNA]</scope>
    <source>
        <strain evidence="3">cv. DM1-3 516 R44</strain>
    </source>
</reference>
<keyword evidence="1" id="KW-0472">Membrane</keyword>
<sequence>MESNWTRILARQAGWKYIRTGACSHGGDSSLSCRVVSTTDLSLIVSFAESVSETIFGVRLHWVLLLLLLLLRLRVCPLKEKSLAQRQIMRIAESRGEHFKRLLLLFAIPVISIFAVKKYKFNSPFQLNNYQMTPKSLLVLSKFSTPK</sequence>
<dbReference type="HOGENOM" id="CLU_1771348_0_0_1"/>
<keyword evidence="1" id="KW-1133">Transmembrane helix</keyword>
<dbReference type="Proteomes" id="UP000011115">
    <property type="component" value="Unassembled WGS sequence"/>
</dbReference>
<dbReference type="Gramene" id="PGSC0003DMT400008254">
    <property type="protein sequence ID" value="PGSC0003DMT400008254"/>
    <property type="gene ID" value="PGSC0003DMG401003184"/>
</dbReference>
<protein>
    <submittedName>
        <fullName evidence="2">Uncharacterized protein</fullName>
    </submittedName>
</protein>
<dbReference type="EnsemblPlants" id="PGSC0003DMT400008254">
    <property type="protein sequence ID" value="PGSC0003DMT400008254"/>
    <property type="gene ID" value="PGSC0003DMG401003184"/>
</dbReference>
<evidence type="ECO:0000313" key="3">
    <source>
        <dbReference type="Proteomes" id="UP000011115"/>
    </source>
</evidence>
<name>M0ZUB3_SOLTU</name>
<reference evidence="2" key="2">
    <citation type="submission" date="2015-06" db="UniProtKB">
        <authorList>
            <consortium name="EnsemblPlants"/>
        </authorList>
    </citation>
    <scope>IDENTIFICATION</scope>
    <source>
        <strain evidence="2">DM1-3 516 R44</strain>
    </source>
</reference>
<dbReference type="PaxDb" id="4113-PGSC0003DMT400008254"/>
<accession>M0ZUB3</accession>
<keyword evidence="1" id="KW-0812">Transmembrane</keyword>
<evidence type="ECO:0000313" key="2">
    <source>
        <dbReference type="EnsemblPlants" id="PGSC0003DMT400008254"/>
    </source>
</evidence>
<keyword evidence="3" id="KW-1185">Reference proteome</keyword>
<evidence type="ECO:0000256" key="1">
    <source>
        <dbReference type="SAM" id="Phobius"/>
    </source>
</evidence>
<feature type="transmembrane region" description="Helical" evidence="1">
    <location>
        <begin position="99"/>
        <end position="116"/>
    </location>
</feature>
<proteinExistence type="predicted"/>